<organism evidence="1 2">
    <name type="scientific">Coemansia nantahalensis</name>
    <dbReference type="NCBI Taxonomy" id="2789366"/>
    <lineage>
        <taxon>Eukaryota</taxon>
        <taxon>Fungi</taxon>
        <taxon>Fungi incertae sedis</taxon>
        <taxon>Zoopagomycota</taxon>
        <taxon>Kickxellomycotina</taxon>
        <taxon>Kickxellomycetes</taxon>
        <taxon>Kickxellales</taxon>
        <taxon>Kickxellaceae</taxon>
        <taxon>Coemansia</taxon>
    </lineage>
</organism>
<reference evidence="1" key="1">
    <citation type="submission" date="2022-07" db="EMBL/GenBank/DDBJ databases">
        <title>Phylogenomic reconstructions and comparative analyses of Kickxellomycotina fungi.</title>
        <authorList>
            <person name="Reynolds N.K."/>
            <person name="Stajich J.E."/>
            <person name="Barry K."/>
            <person name="Grigoriev I.V."/>
            <person name="Crous P."/>
            <person name="Smith M.E."/>
        </authorList>
    </citation>
    <scope>NUCLEOTIDE SEQUENCE</scope>
    <source>
        <strain evidence="1">CBS 109366</strain>
    </source>
</reference>
<evidence type="ECO:0000313" key="1">
    <source>
        <dbReference type="EMBL" id="KAJ2771644.1"/>
    </source>
</evidence>
<dbReference type="EMBL" id="JANBUJ010000503">
    <property type="protein sequence ID" value="KAJ2771644.1"/>
    <property type="molecule type" value="Genomic_DNA"/>
</dbReference>
<keyword evidence="2" id="KW-1185">Reference proteome</keyword>
<gene>
    <name evidence="1" type="ORF">IWQ57_002119</name>
</gene>
<proteinExistence type="predicted"/>
<protein>
    <submittedName>
        <fullName evidence="1">Uncharacterized protein</fullName>
    </submittedName>
</protein>
<sequence length="396" mass="41851">MDGASAAVSVAAAVLLYCCARLLLGDCRVALVAAPASSLDGKSVRALVEAHCPSLADPKKARLVPTPYLVGGVLQTVYCAYGALRRDKQSDIRYEREALAMSDGGTVSLDWYPGQCGDAASEQPIAVLVPGVGGSAYEYHIRALARHLAARTRAGVRVVVANHRGSGRTPLTSARLYNAYDTRDVADVLGHLARRFPRAPMVGVGFSMGGNLLTRYMGDAGDRALLAAAAVISCPFDVELAGRAMDRPGVLSDWLFHGQVVASLKRVLVRNREVLAAAGSGLDFDAIMRATRLSEIDSLVTSKTYGFGSCWEYYRAASSGPWVASIRRPFLAINACNDPMAPAAGIPAAAFAANPHTAAALLRHGGHIGFYAGLPPRIWFLQPVAEFVDAALASAR</sequence>
<evidence type="ECO:0000313" key="2">
    <source>
        <dbReference type="Proteomes" id="UP001140234"/>
    </source>
</evidence>
<accession>A0ACC1K1V9</accession>
<dbReference type="Proteomes" id="UP001140234">
    <property type="component" value="Unassembled WGS sequence"/>
</dbReference>
<name>A0ACC1K1V9_9FUNG</name>
<comment type="caution">
    <text evidence="1">The sequence shown here is derived from an EMBL/GenBank/DDBJ whole genome shotgun (WGS) entry which is preliminary data.</text>
</comment>